<reference evidence="3 4" key="1">
    <citation type="submission" date="2022-02" db="EMBL/GenBank/DDBJ databases">
        <title>Chromosome-level reference genomes for two strains of Caenorhabditis briggsae: an improved platform for comparative genomics.</title>
        <authorList>
            <person name="Stevens L."/>
            <person name="Andersen E.C."/>
        </authorList>
    </citation>
    <scope>NUCLEOTIDE SEQUENCE [LARGE SCALE GENOMIC DNA]</scope>
    <source>
        <strain evidence="3">QX1410_ONT</strain>
        <tissue evidence="3">Whole-organism</tissue>
    </source>
</reference>
<evidence type="ECO:0000313" key="4">
    <source>
        <dbReference type="Proteomes" id="UP000827892"/>
    </source>
</evidence>
<accession>A0AAE9A6A2</accession>
<dbReference type="SUPFAM" id="SSF55797">
    <property type="entry name" value="PR-1-like"/>
    <property type="match status" value="1"/>
</dbReference>
<evidence type="ECO:0000313" key="3">
    <source>
        <dbReference type="EMBL" id="ULT92149.1"/>
    </source>
</evidence>
<gene>
    <name evidence="3" type="ORF">L3Y34_009700</name>
</gene>
<sequence>MKTIFIIFLLISTSTITSSTATLDKQQSDFIDLINVVRRKVAKYYNIINMHKLYWDEGLQKFVVESNESALIGKCKIIPCVPVRSMDQKGINALEKGIEKYKRVCMYPWQTTVACVKISLFTNHDFTCFFGPEPDETPENSCMNGFKYDGTGLCVKSPPQTPSATTVNPNNNSNVLPISEAPETQTHHQTNHSTPTNLNPTPPRPKNPESSSSRKTKLSPETATLPKELEDYVEVDGDDYDEDFPTGEPLLDSGFKNFLQFWITVVFVLGFCLLI</sequence>
<feature type="region of interest" description="Disordered" evidence="1">
    <location>
        <begin position="157"/>
        <end position="227"/>
    </location>
</feature>
<organism evidence="3 4">
    <name type="scientific">Caenorhabditis briggsae</name>
    <dbReference type="NCBI Taxonomy" id="6238"/>
    <lineage>
        <taxon>Eukaryota</taxon>
        <taxon>Metazoa</taxon>
        <taxon>Ecdysozoa</taxon>
        <taxon>Nematoda</taxon>
        <taxon>Chromadorea</taxon>
        <taxon>Rhabditida</taxon>
        <taxon>Rhabditina</taxon>
        <taxon>Rhabditomorpha</taxon>
        <taxon>Rhabditoidea</taxon>
        <taxon>Rhabditidae</taxon>
        <taxon>Peloderinae</taxon>
        <taxon>Caenorhabditis</taxon>
    </lineage>
</organism>
<protein>
    <submittedName>
        <fullName evidence="3">Uncharacterized protein</fullName>
    </submittedName>
</protein>
<proteinExistence type="predicted"/>
<keyword evidence="2" id="KW-0732">Signal</keyword>
<dbReference type="InterPro" id="IPR035940">
    <property type="entry name" value="CAP_sf"/>
</dbReference>
<feature type="signal peptide" evidence="2">
    <location>
        <begin position="1"/>
        <end position="21"/>
    </location>
</feature>
<feature type="compositionally biased region" description="Polar residues" evidence="1">
    <location>
        <begin position="162"/>
        <end position="188"/>
    </location>
</feature>
<evidence type="ECO:0000256" key="1">
    <source>
        <dbReference type="SAM" id="MobiDB-lite"/>
    </source>
</evidence>
<evidence type="ECO:0000256" key="2">
    <source>
        <dbReference type="SAM" id="SignalP"/>
    </source>
</evidence>
<dbReference type="Proteomes" id="UP000827892">
    <property type="component" value="Chromosome V"/>
</dbReference>
<dbReference type="EMBL" id="CP090895">
    <property type="protein sequence ID" value="ULT92149.1"/>
    <property type="molecule type" value="Genomic_DNA"/>
</dbReference>
<feature type="chain" id="PRO_5042229336" evidence="2">
    <location>
        <begin position="22"/>
        <end position="275"/>
    </location>
</feature>
<name>A0AAE9A6A2_CAEBR</name>
<dbReference type="AlphaFoldDB" id="A0AAE9A6A2"/>